<evidence type="ECO:0000256" key="4">
    <source>
        <dbReference type="ARBA" id="ARBA00024732"/>
    </source>
</evidence>
<dbReference type="PROSITE" id="PS51733">
    <property type="entry name" value="BPL_LPL_CATALYTIC"/>
    <property type="match status" value="1"/>
</dbReference>
<feature type="active site" description="Acyl-thioester intermediate" evidence="5 7">
    <location>
        <position position="186"/>
    </location>
</feature>
<evidence type="ECO:0000256" key="9">
    <source>
        <dbReference type="PIRSR" id="PIRSR016262-3"/>
    </source>
</evidence>
<feature type="domain" description="BPL/LPL catalytic" evidence="10">
    <location>
        <begin position="42"/>
        <end position="225"/>
    </location>
</feature>
<feature type="binding site" evidence="5 8">
    <location>
        <begin position="80"/>
        <end position="87"/>
    </location>
    <ligand>
        <name>substrate</name>
    </ligand>
</feature>
<comment type="subcellular location">
    <subcellularLocation>
        <location evidence="5">Cytoplasm</location>
    </subcellularLocation>
</comment>
<comment type="similarity">
    <text evidence="5 6">Belongs to the LipB family.</text>
</comment>
<gene>
    <name evidence="5 11" type="primary">lipB</name>
    <name evidence="11" type="ORF">MPLG2_2468</name>
</gene>
<evidence type="ECO:0000256" key="8">
    <source>
        <dbReference type="PIRSR" id="PIRSR016262-2"/>
    </source>
</evidence>
<dbReference type="CDD" id="cd16444">
    <property type="entry name" value="LipB"/>
    <property type="match status" value="1"/>
</dbReference>
<dbReference type="InterPro" id="IPR045864">
    <property type="entry name" value="aa-tRNA-synth_II/BPL/LPL"/>
</dbReference>
<dbReference type="EC" id="2.3.1.181" evidence="5 6"/>
<name>A0A2N9JIY5_9ACTN</name>
<sequence length="234" mass="25587">MPSADAVVESVQFERLGLGERLSPYLPTWDYQREVHARVSSGELPAQVLYVEHEPVYTAGHRTTDEQRPRDGTPVIETDRGGLITYHGPGQLVGYPIVRLPDRVGPVAYVRRLEEAIIRTLRPLGIEGGRVEGRTGVWLRADQAQGRLERKIAAIGVRVSRRTTLHGFALNVAAESLGPFAGIIPCGIADADVTSIETELGVAPSLADVADAITPHLAELLTWHDFEMAGWSRD</sequence>
<dbReference type="KEGG" id="mgg:MPLG2_2468"/>
<comment type="function">
    <text evidence="4 5 6">Catalyzes the transfer of endogenously produced octanoic acid from octanoyl-acyl-carrier-protein onto the lipoyl domains of lipoate-dependent enzymes. Lipoyl-ACP can also act as a substrate although octanoyl-ACP is likely to be the physiological substrate.</text>
</comment>
<dbReference type="RefSeq" id="WP_105186217.1">
    <property type="nucleotide sequence ID" value="NZ_BAAAGO010000031.1"/>
</dbReference>
<dbReference type="PIRSF" id="PIRSF016262">
    <property type="entry name" value="LPLase"/>
    <property type="match status" value="1"/>
</dbReference>
<dbReference type="GO" id="GO:0033819">
    <property type="term" value="F:lipoyl(octanoyl) transferase activity"/>
    <property type="evidence" value="ECO:0007669"/>
    <property type="project" value="UniProtKB-EC"/>
</dbReference>
<dbReference type="PROSITE" id="PS01313">
    <property type="entry name" value="LIPB"/>
    <property type="match status" value="1"/>
</dbReference>
<comment type="catalytic activity">
    <reaction evidence="5 6">
        <text>octanoyl-[ACP] + L-lysyl-[protein] = N(6)-octanoyl-L-lysyl-[protein] + holo-[ACP] + H(+)</text>
        <dbReference type="Rhea" id="RHEA:17665"/>
        <dbReference type="Rhea" id="RHEA-COMP:9636"/>
        <dbReference type="Rhea" id="RHEA-COMP:9685"/>
        <dbReference type="Rhea" id="RHEA-COMP:9752"/>
        <dbReference type="Rhea" id="RHEA-COMP:9928"/>
        <dbReference type="ChEBI" id="CHEBI:15378"/>
        <dbReference type="ChEBI" id="CHEBI:29969"/>
        <dbReference type="ChEBI" id="CHEBI:64479"/>
        <dbReference type="ChEBI" id="CHEBI:78463"/>
        <dbReference type="ChEBI" id="CHEBI:78809"/>
        <dbReference type="EC" id="2.3.1.181"/>
    </reaction>
</comment>
<dbReference type="PANTHER" id="PTHR10993:SF7">
    <property type="entry name" value="LIPOYLTRANSFERASE 2, MITOCHONDRIAL-RELATED"/>
    <property type="match status" value="1"/>
</dbReference>
<dbReference type="OrthoDB" id="9787061at2"/>
<reference evidence="11 12" key="1">
    <citation type="submission" date="2018-02" db="EMBL/GenBank/DDBJ databases">
        <authorList>
            <person name="Cohen D.B."/>
            <person name="Kent A.D."/>
        </authorList>
    </citation>
    <scope>NUCLEOTIDE SEQUENCE [LARGE SCALE GENOMIC DNA]</scope>
    <source>
        <strain evidence="11">1</strain>
    </source>
</reference>
<comment type="miscellaneous">
    <text evidence="5">In the reaction, the free carboxyl group of octanoic acid is attached via an amide linkage to the epsilon-amino group of a specific lysine residue of lipoyl domains of lipoate-dependent enzymes.</text>
</comment>
<keyword evidence="2 5" id="KW-0808">Transferase</keyword>
<dbReference type="GO" id="GO:0009249">
    <property type="term" value="P:protein lipoylation"/>
    <property type="evidence" value="ECO:0007669"/>
    <property type="project" value="InterPro"/>
</dbReference>
<dbReference type="PANTHER" id="PTHR10993">
    <property type="entry name" value="OCTANOYLTRANSFERASE"/>
    <property type="match status" value="1"/>
</dbReference>
<dbReference type="Pfam" id="PF21948">
    <property type="entry name" value="LplA-B_cat"/>
    <property type="match status" value="1"/>
</dbReference>
<dbReference type="GO" id="GO:0005737">
    <property type="term" value="C:cytoplasm"/>
    <property type="evidence" value="ECO:0007669"/>
    <property type="project" value="UniProtKB-SubCell"/>
</dbReference>
<evidence type="ECO:0000256" key="3">
    <source>
        <dbReference type="ARBA" id="ARBA00023315"/>
    </source>
</evidence>
<dbReference type="HAMAP" id="MF_00013">
    <property type="entry name" value="LipB"/>
    <property type="match status" value="1"/>
</dbReference>
<dbReference type="Proteomes" id="UP000238164">
    <property type="component" value="Chromosome 1"/>
</dbReference>
<keyword evidence="3 5" id="KW-0012">Acyltransferase</keyword>
<dbReference type="NCBIfam" id="NF010925">
    <property type="entry name" value="PRK14345.1"/>
    <property type="match status" value="1"/>
</dbReference>
<evidence type="ECO:0000256" key="6">
    <source>
        <dbReference type="PIRNR" id="PIRNR016262"/>
    </source>
</evidence>
<dbReference type="NCBIfam" id="TIGR00214">
    <property type="entry name" value="lipB"/>
    <property type="match status" value="1"/>
</dbReference>
<dbReference type="EMBL" id="LT985188">
    <property type="protein sequence ID" value="SPD87498.1"/>
    <property type="molecule type" value="Genomic_DNA"/>
</dbReference>
<dbReference type="InterPro" id="IPR000544">
    <property type="entry name" value="Octanoyltransferase"/>
</dbReference>
<accession>A0A2N9JIY5</accession>
<evidence type="ECO:0000256" key="1">
    <source>
        <dbReference type="ARBA" id="ARBA00004821"/>
    </source>
</evidence>
<dbReference type="AlphaFoldDB" id="A0A2N9JIY5"/>
<evidence type="ECO:0000256" key="5">
    <source>
        <dbReference type="HAMAP-Rule" id="MF_00013"/>
    </source>
</evidence>
<organism evidence="11 12">
    <name type="scientific">Micropruina glycogenica</name>
    <dbReference type="NCBI Taxonomy" id="75385"/>
    <lineage>
        <taxon>Bacteria</taxon>
        <taxon>Bacillati</taxon>
        <taxon>Actinomycetota</taxon>
        <taxon>Actinomycetes</taxon>
        <taxon>Propionibacteriales</taxon>
        <taxon>Nocardioidaceae</taxon>
        <taxon>Micropruina</taxon>
    </lineage>
</organism>
<feature type="binding site" evidence="5 8">
    <location>
        <begin position="167"/>
        <end position="169"/>
    </location>
    <ligand>
        <name>substrate</name>
    </ligand>
</feature>
<keyword evidence="5" id="KW-0963">Cytoplasm</keyword>
<dbReference type="UniPathway" id="UPA00538">
    <property type="reaction ID" value="UER00592"/>
</dbReference>
<proteinExistence type="inferred from homology"/>
<comment type="pathway">
    <text evidence="1 5 6">Protein modification; protein lipoylation via endogenous pathway; protein N(6)-(lipoyl)lysine from octanoyl-[acyl-carrier-protein]: step 1/2.</text>
</comment>
<evidence type="ECO:0000313" key="11">
    <source>
        <dbReference type="EMBL" id="SPD87498.1"/>
    </source>
</evidence>
<evidence type="ECO:0000259" key="10">
    <source>
        <dbReference type="PROSITE" id="PS51733"/>
    </source>
</evidence>
<feature type="site" description="Lowers pKa of active site Cys" evidence="5 9">
    <location>
        <position position="151"/>
    </location>
</feature>
<evidence type="ECO:0000256" key="7">
    <source>
        <dbReference type="PIRSR" id="PIRSR016262-1"/>
    </source>
</evidence>
<keyword evidence="12" id="KW-1185">Reference proteome</keyword>
<dbReference type="SUPFAM" id="SSF55681">
    <property type="entry name" value="Class II aaRS and biotin synthetases"/>
    <property type="match status" value="1"/>
</dbReference>
<dbReference type="Gene3D" id="3.30.930.10">
    <property type="entry name" value="Bira Bifunctional Protein, Domain 2"/>
    <property type="match status" value="1"/>
</dbReference>
<protein>
    <recommendedName>
        <fullName evidence="5 6">Octanoyltransferase</fullName>
        <ecNumber evidence="5 6">2.3.1.181</ecNumber>
    </recommendedName>
    <alternativeName>
        <fullName evidence="5">Lipoate-protein ligase B</fullName>
    </alternativeName>
    <alternativeName>
        <fullName evidence="5">Lipoyl/octanoyl transferase</fullName>
    </alternativeName>
    <alternativeName>
        <fullName evidence="5">Octanoyl-[acyl-carrier-protein]-protein N-octanoyltransferase</fullName>
    </alternativeName>
</protein>
<evidence type="ECO:0000313" key="12">
    <source>
        <dbReference type="Proteomes" id="UP000238164"/>
    </source>
</evidence>
<feature type="binding site" evidence="5 8">
    <location>
        <begin position="154"/>
        <end position="156"/>
    </location>
    <ligand>
        <name>substrate</name>
    </ligand>
</feature>
<dbReference type="InterPro" id="IPR004143">
    <property type="entry name" value="BPL_LPL_catalytic"/>
</dbReference>
<evidence type="ECO:0000256" key="2">
    <source>
        <dbReference type="ARBA" id="ARBA00022679"/>
    </source>
</evidence>
<dbReference type="InterPro" id="IPR020605">
    <property type="entry name" value="Octanoyltransferase_CS"/>
</dbReference>